<dbReference type="PANTHER" id="PTHR21448">
    <property type="entry name" value="SMOOTH MUSCLE MYOSIN HEAVY CHAIN-RELATED"/>
    <property type="match status" value="1"/>
</dbReference>
<dbReference type="GO" id="GO:0005769">
    <property type="term" value="C:early endosome"/>
    <property type="evidence" value="ECO:0007669"/>
    <property type="project" value="TreeGrafter"/>
</dbReference>
<accession>A0A7R9BK73</accession>
<dbReference type="PANTHER" id="PTHR21448:SF0">
    <property type="entry name" value="PROTEIN PHOSPHATASE 1 REGULATORY SUBUNIT 21"/>
    <property type="match status" value="1"/>
</dbReference>
<dbReference type="OrthoDB" id="5566667at2759"/>
<dbReference type="InterPro" id="IPR040024">
    <property type="entry name" value="PPP1R21"/>
</dbReference>
<feature type="coiled-coil region" evidence="1">
    <location>
        <begin position="46"/>
        <end position="94"/>
    </location>
</feature>
<dbReference type="Pfam" id="PF10205">
    <property type="entry name" value="KLRAQ"/>
    <property type="match status" value="1"/>
</dbReference>
<dbReference type="InterPro" id="IPR019343">
    <property type="entry name" value="PPP1R21_N"/>
</dbReference>
<proteinExistence type="predicted"/>
<dbReference type="InterPro" id="IPR049372">
    <property type="entry name" value="PPP1R21_C"/>
</dbReference>
<evidence type="ECO:0000313" key="4">
    <source>
        <dbReference type="Proteomes" id="UP000678499"/>
    </source>
</evidence>
<organism evidence="3">
    <name type="scientific">Notodromas monacha</name>
    <dbReference type="NCBI Taxonomy" id="399045"/>
    <lineage>
        <taxon>Eukaryota</taxon>
        <taxon>Metazoa</taxon>
        <taxon>Ecdysozoa</taxon>
        <taxon>Arthropoda</taxon>
        <taxon>Crustacea</taxon>
        <taxon>Oligostraca</taxon>
        <taxon>Ostracoda</taxon>
        <taxon>Podocopa</taxon>
        <taxon>Podocopida</taxon>
        <taxon>Cypridocopina</taxon>
        <taxon>Cypridoidea</taxon>
        <taxon>Cyprididae</taxon>
        <taxon>Notodromas</taxon>
    </lineage>
</organism>
<dbReference type="GO" id="GO:0016020">
    <property type="term" value="C:membrane"/>
    <property type="evidence" value="ECO:0007669"/>
    <property type="project" value="TreeGrafter"/>
</dbReference>
<evidence type="ECO:0000256" key="1">
    <source>
        <dbReference type="SAM" id="Coils"/>
    </source>
</evidence>
<protein>
    <recommendedName>
        <fullName evidence="2">Protein phosphatase 1 regulatory subunit 21 N-terminal domain-containing protein</fullName>
    </recommendedName>
</protein>
<evidence type="ECO:0000313" key="3">
    <source>
        <dbReference type="EMBL" id="CAD7276600.1"/>
    </source>
</evidence>
<dbReference type="AlphaFoldDB" id="A0A7R9BK73"/>
<evidence type="ECO:0000259" key="2">
    <source>
        <dbReference type="SMART" id="SM01254"/>
    </source>
</evidence>
<feature type="coiled-coil region" evidence="1">
    <location>
        <begin position="535"/>
        <end position="562"/>
    </location>
</feature>
<feature type="coiled-coil region" evidence="1">
    <location>
        <begin position="641"/>
        <end position="721"/>
    </location>
</feature>
<keyword evidence="1" id="KW-0175">Coiled coil</keyword>
<dbReference type="SMART" id="SM01254">
    <property type="entry name" value="KLRAQ"/>
    <property type="match status" value="1"/>
</dbReference>
<dbReference type="EMBL" id="OA882697">
    <property type="protein sequence ID" value="CAD7276600.1"/>
    <property type="molecule type" value="Genomic_DNA"/>
</dbReference>
<dbReference type="Proteomes" id="UP000678499">
    <property type="component" value="Unassembled WGS sequence"/>
</dbReference>
<feature type="domain" description="Protein phosphatase 1 regulatory subunit 21 N-terminal" evidence="2">
    <location>
        <begin position="19"/>
        <end position="118"/>
    </location>
</feature>
<reference evidence="3" key="1">
    <citation type="submission" date="2020-11" db="EMBL/GenBank/DDBJ databases">
        <authorList>
            <person name="Tran Van P."/>
        </authorList>
    </citation>
    <scope>NUCLEOTIDE SEQUENCE</scope>
</reference>
<sequence>MASGPSSLSVSPDHASKHQRLASEFSKACAQVTVLKKAVIDEQAVSSQLRIELNEKDRALRKYQLEIDGLVFHNQQLTKRVELLQEEIIEKETKKKGFRTNKSHDGVKEMNLVLNEELASKIEENALLHTKLAGLESEHEAELNELRSCVAQLQSQIGSRNHVSGVLEDAQSKELTKMREDKIRLELRLHNQGQELTASKLETRRVESLLANLTADFETKNELLDRILADKLPFLDVESREKNSLNVPAHDQKLVRWCKNFMEAILTNCQNAALALSEFYTQFERRSQCSASLGSAEFSMLLNQCALKAKRLHGDCQTWSDDCKKSSGFTLWLLPSAVSSLSTLKDLDHRQALLLPVLCRFMDSRDTVFHDGKTANCMFLSSFKKLCSALSKTFSQETKIGDNGYLNLETLERFHLNAIDLSTAAKDMSRCFDEMVSAESGNSEDLDATNEMVLKALVSLMTHIHKLSISLQDTLSVVRSDKKILDFLSLTPHPEVDQLRQKTVKYLTSIAIDVKSEGPECAEGKRLPATAQAVNTAVTEEIEKLKKRVATVEQMKEHWRLECHLLEKKHNRDLEKLKCLQSGAVALDSAEAEAKTKVRLFDVEPEVREKEILDYYRKRLELFVTQHLTLDSKCSSFESEMNFLRERLLLCEVERKTLEEKVEEDREHKAQLREELDTTSKNYEDQLSLMSEHLAQLNDRLTRQTDEIEELRAEMSSSKILRVIFSVILCIPSSLAMRAIEPILPAPYVRERRWK</sequence>
<gene>
    <name evidence="3" type="ORF">NMOB1V02_LOCUS4356</name>
</gene>
<keyword evidence="4" id="KW-1185">Reference proteome</keyword>
<dbReference type="Pfam" id="PF21636">
    <property type="entry name" value="PPP1R21_C"/>
    <property type="match status" value="1"/>
</dbReference>
<name>A0A7R9BK73_9CRUS</name>
<dbReference type="EMBL" id="CAJPEX010000660">
    <property type="protein sequence ID" value="CAG0916752.1"/>
    <property type="molecule type" value="Genomic_DNA"/>
</dbReference>